<evidence type="ECO:0000313" key="1">
    <source>
        <dbReference type="EMBL" id="JAD75375.1"/>
    </source>
</evidence>
<accession>A0A0A9CPQ0</accession>
<dbReference type="AlphaFoldDB" id="A0A0A9CPQ0"/>
<name>A0A0A9CPQ0_ARUDO</name>
<reference evidence="1" key="2">
    <citation type="journal article" date="2015" name="Data Brief">
        <title>Shoot transcriptome of the giant reed, Arundo donax.</title>
        <authorList>
            <person name="Barrero R.A."/>
            <person name="Guerrero F.D."/>
            <person name="Moolhuijzen P."/>
            <person name="Goolsby J.A."/>
            <person name="Tidwell J."/>
            <person name="Bellgard S.E."/>
            <person name="Bellgard M.I."/>
        </authorList>
    </citation>
    <scope>NUCLEOTIDE SEQUENCE</scope>
    <source>
        <tissue evidence="1">Shoot tissue taken approximately 20 cm above the soil surface</tissue>
    </source>
</reference>
<dbReference type="EMBL" id="GBRH01222520">
    <property type="protein sequence ID" value="JAD75375.1"/>
    <property type="molecule type" value="Transcribed_RNA"/>
</dbReference>
<protein>
    <submittedName>
        <fullName evidence="1">Uncharacterized protein</fullName>
    </submittedName>
</protein>
<sequence>MSFSLTPLNDPSDSTYFCLIFSETNLVSLLMKVISPLSVNVPLPRNQFRARPLGQYCSHGFGRPSLANIASFASHSRILPSYPVVPRW</sequence>
<organism evidence="1">
    <name type="scientific">Arundo donax</name>
    <name type="common">Giant reed</name>
    <name type="synonym">Donax arundinaceus</name>
    <dbReference type="NCBI Taxonomy" id="35708"/>
    <lineage>
        <taxon>Eukaryota</taxon>
        <taxon>Viridiplantae</taxon>
        <taxon>Streptophyta</taxon>
        <taxon>Embryophyta</taxon>
        <taxon>Tracheophyta</taxon>
        <taxon>Spermatophyta</taxon>
        <taxon>Magnoliopsida</taxon>
        <taxon>Liliopsida</taxon>
        <taxon>Poales</taxon>
        <taxon>Poaceae</taxon>
        <taxon>PACMAD clade</taxon>
        <taxon>Arundinoideae</taxon>
        <taxon>Arundineae</taxon>
        <taxon>Arundo</taxon>
    </lineage>
</organism>
<reference evidence="1" key="1">
    <citation type="submission" date="2014-09" db="EMBL/GenBank/DDBJ databases">
        <authorList>
            <person name="Magalhaes I.L.F."/>
            <person name="Oliveira U."/>
            <person name="Santos F.R."/>
            <person name="Vidigal T.H.D.A."/>
            <person name="Brescovit A.D."/>
            <person name="Santos A.J."/>
        </authorList>
    </citation>
    <scope>NUCLEOTIDE SEQUENCE</scope>
    <source>
        <tissue evidence="1">Shoot tissue taken approximately 20 cm above the soil surface</tissue>
    </source>
</reference>
<proteinExistence type="predicted"/>